<evidence type="ECO:0000256" key="2">
    <source>
        <dbReference type="ARBA" id="ARBA00022980"/>
    </source>
</evidence>
<comment type="caution">
    <text evidence="6">The sequence shown here is derived from an EMBL/GenBank/DDBJ whole genome shotgun (WGS) entry which is preliminary data.</text>
</comment>
<dbReference type="PANTHER" id="PTHR11758">
    <property type="entry name" value="40S RIBOSOMAL PROTEIN S15A"/>
    <property type="match status" value="1"/>
</dbReference>
<dbReference type="GO" id="GO:0005737">
    <property type="term" value="C:cytoplasm"/>
    <property type="evidence" value="ECO:0007669"/>
    <property type="project" value="UniProtKB-ARBA"/>
</dbReference>
<evidence type="ECO:0000313" key="7">
    <source>
        <dbReference type="Proteomes" id="UP000230007"/>
    </source>
</evidence>
<dbReference type="Proteomes" id="UP000230007">
    <property type="component" value="Unassembled WGS sequence"/>
</dbReference>
<dbReference type="AlphaFoldDB" id="A0A2H0ALY0"/>
<reference evidence="6 7" key="1">
    <citation type="submission" date="2017-09" db="EMBL/GenBank/DDBJ databases">
        <title>Depth-based differentiation of microbial function through sediment-hosted aquifers and enrichment of novel symbionts in the deep terrestrial subsurface.</title>
        <authorList>
            <person name="Probst A.J."/>
            <person name="Ladd B."/>
            <person name="Jarett J.K."/>
            <person name="Geller-Mcgrath D.E."/>
            <person name="Sieber C.M."/>
            <person name="Emerson J.B."/>
            <person name="Anantharaman K."/>
            <person name="Thomas B.C."/>
            <person name="Malmstrom R."/>
            <person name="Stieglmeier M."/>
            <person name="Klingl A."/>
            <person name="Woyke T."/>
            <person name="Ryan C.M."/>
            <person name="Banfield J.F."/>
        </authorList>
    </citation>
    <scope>NUCLEOTIDE SEQUENCE [LARGE SCALE GENOMIC DNA]</scope>
    <source>
        <strain evidence="6">CG23_combo_of_CG06-09_8_20_14_all_42_19</strain>
    </source>
</reference>
<dbReference type="GO" id="GO:0005840">
    <property type="term" value="C:ribosome"/>
    <property type="evidence" value="ECO:0007669"/>
    <property type="project" value="UniProtKB-KW"/>
</dbReference>
<sequence length="127" mass="14797">MYIDTLIRIKNALERKKERIKVSYSRLDEAILESLVKHGLLEEASRKGRGVKRIIEIKLKYDKDNKPVISNIKILSKSSRRMYIGWKDVKKSRQGYGHYFLSTPKGIMAGCEARRNKVGGELLFEIW</sequence>
<evidence type="ECO:0000313" key="6">
    <source>
        <dbReference type="EMBL" id="PIP46436.1"/>
    </source>
</evidence>
<dbReference type="Pfam" id="PF00410">
    <property type="entry name" value="Ribosomal_S8"/>
    <property type="match status" value="1"/>
</dbReference>
<accession>A0A2H0ALY0</accession>
<dbReference type="Gene3D" id="3.30.1490.10">
    <property type="match status" value="1"/>
</dbReference>
<keyword evidence="2 6" id="KW-0689">Ribosomal protein</keyword>
<keyword evidence="3" id="KW-0687">Ribonucleoprotein</keyword>
<evidence type="ECO:0000256" key="5">
    <source>
        <dbReference type="ARBA" id="ARBA00035525"/>
    </source>
</evidence>
<gene>
    <name evidence="6" type="primary">rpsH</name>
    <name evidence="6" type="ORF">COX15_00575</name>
</gene>
<dbReference type="GO" id="GO:1990904">
    <property type="term" value="C:ribonucleoprotein complex"/>
    <property type="evidence" value="ECO:0007669"/>
    <property type="project" value="UniProtKB-KW"/>
</dbReference>
<dbReference type="InterPro" id="IPR000630">
    <property type="entry name" value="Ribosomal_uS8"/>
</dbReference>
<dbReference type="GO" id="GO:0003735">
    <property type="term" value="F:structural constituent of ribosome"/>
    <property type="evidence" value="ECO:0007669"/>
    <property type="project" value="InterPro"/>
</dbReference>
<protein>
    <recommendedName>
        <fullName evidence="4">Small ribosomal subunit protein uS8</fullName>
    </recommendedName>
    <alternativeName>
        <fullName evidence="5">30S ribosomal protein S8</fullName>
    </alternativeName>
</protein>
<dbReference type="EMBL" id="PCSK01000012">
    <property type="protein sequence ID" value="PIP46436.1"/>
    <property type="molecule type" value="Genomic_DNA"/>
</dbReference>
<name>A0A2H0ALY0_9BACT</name>
<evidence type="ECO:0000256" key="3">
    <source>
        <dbReference type="ARBA" id="ARBA00023274"/>
    </source>
</evidence>
<comment type="similarity">
    <text evidence="1">Belongs to the universal ribosomal protein uS8 family.</text>
</comment>
<evidence type="ECO:0000256" key="4">
    <source>
        <dbReference type="ARBA" id="ARBA00035258"/>
    </source>
</evidence>
<organism evidence="6 7">
    <name type="scientific">Candidatus Colwellbacteria bacterium CG23_combo_of_CG06-09_8_20_14_all_42_19</name>
    <dbReference type="NCBI Taxonomy" id="1974541"/>
    <lineage>
        <taxon>Bacteria</taxon>
        <taxon>Candidatus Colwelliibacteriota</taxon>
    </lineage>
</organism>
<evidence type="ECO:0000256" key="1">
    <source>
        <dbReference type="ARBA" id="ARBA00006471"/>
    </source>
</evidence>
<proteinExistence type="inferred from homology"/>
<dbReference type="FunFam" id="3.30.1490.10:FF:000001">
    <property type="entry name" value="30S ribosomal protein S8"/>
    <property type="match status" value="1"/>
</dbReference>
<dbReference type="InterPro" id="IPR035987">
    <property type="entry name" value="Ribosomal_uS8_sf"/>
</dbReference>
<dbReference type="SUPFAM" id="SSF56047">
    <property type="entry name" value="Ribosomal protein S8"/>
    <property type="match status" value="1"/>
</dbReference>
<dbReference type="GO" id="GO:0006412">
    <property type="term" value="P:translation"/>
    <property type="evidence" value="ECO:0007669"/>
    <property type="project" value="InterPro"/>
</dbReference>
<dbReference type="Gene3D" id="3.30.1370.30">
    <property type="match status" value="1"/>
</dbReference>